<accession>A0AAD4DPA4</accession>
<evidence type="ECO:0000313" key="2">
    <source>
        <dbReference type="EMBL" id="KAG1887496.1"/>
    </source>
</evidence>
<dbReference type="RefSeq" id="XP_041216900.1">
    <property type="nucleotide sequence ID" value="XM_041373535.1"/>
</dbReference>
<feature type="non-terminal residue" evidence="2">
    <location>
        <position position="1"/>
    </location>
</feature>
<comment type="caution">
    <text evidence="2">The sequence shown here is derived from an EMBL/GenBank/DDBJ whole genome shotgun (WGS) entry which is preliminary data.</text>
</comment>
<feature type="domain" description="Non-structural maintenance of chromosome element 4 C-terminal" evidence="1">
    <location>
        <begin position="1"/>
        <end position="75"/>
    </location>
</feature>
<name>A0AAD4DPA4_9AGAM</name>
<dbReference type="GeneID" id="64667833"/>
<dbReference type="AlphaFoldDB" id="A0AAD4DPA4"/>
<dbReference type="InterPro" id="IPR014854">
    <property type="entry name" value="Nse4_C"/>
</dbReference>
<protein>
    <recommendedName>
        <fullName evidence="1">Non-structural maintenance of chromosome element 4 C-terminal domain-containing protein</fullName>
    </recommendedName>
</protein>
<keyword evidence="3" id="KW-1185">Reference proteome</keyword>
<organism evidence="2 3">
    <name type="scientific">Suillus fuscotomentosus</name>
    <dbReference type="NCBI Taxonomy" id="1912939"/>
    <lineage>
        <taxon>Eukaryota</taxon>
        <taxon>Fungi</taxon>
        <taxon>Dikarya</taxon>
        <taxon>Basidiomycota</taxon>
        <taxon>Agaricomycotina</taxon>
        <taxon>Agaricomycetes</taxon>
        <taxon>Agaricomycetidae</taxon>
        <taxon>Boletales</taxon>
        <taxon>Suillineae</taxon>
        <taxon>Suillaceae</taxon>
        <taxon>Suillus</taxon>
    </lineage>
</organism>
<dbReference type="Proteomes" id="UP001195769">
    <property type="component" value="Unassembled WGS sequence"/>
</dbReference>
<feature type="non-terminal residue" evidence="2">
    <location>
        <position position="76"/>
    </location>
</feature>
<sequence length="76" mass="8809">PVNIFYFIINPAHFGQSVENLYYLLSLFHNGICALYLMENGEPMIYLCEPPMSEDCMAGISRWEMVVEVNMGTWRV</sequence>
<evidence type="ECO:0000259" key="1">
    <source>
        <dbReference type="Pfam" id="PF08743"/>
    </source>
</evidence>
<evidence type="ECO:0000313" key="3">
    <source>
        <dbReference type="Proteomes" id="UP001195769"/>
    </source>
</evidence>
<dbReference type="EMBL" id="JABBWK010000203">
    <property type="protein sequence ID" value="KAG1887496.1"/>
    <property type="molecule type" value="Genomic_DNA"/>
</dbReference>
<dbReference type="Pfam" id="PF08743">
    <property type="entry name" value="Nse4_C"/>
    <property type="match status" value="1"/>
</dbReference>
<reference evidence="2" key="1">
    <citation type="journal article" date="2020" name="New Phytol.">
        <title>Comparative genomics reveals dynamic genome evolution in host specialist ectomycorrhizal fungi.</title>
        <authorList>
            <person name="Lofgren L.A."/>
            <person name="Nguyen N.H."/>
            <person name="Vilgalys R."/>
            <person name="Ruytinx J."/>
            <person name="Liao H.L."/>
            <person name="Branco S."/>
            <person name="Kuo A."/>
            <person name="LaButti K."/>
            <person name="Lipzen A."/>
            <person name="Andreopoulos W."/>
            <person name="Pangilinan J."/>
            <person name="Riley R."/>
            <person name="Hundley H."/>
            <person name="Na H."/>
            <person name="Barry K."/>
            <person name="Grigoriev I.V."/>
            <person name="Stajich J.E."/>
            <person name="Kennedy P.G."/>
        </authorList>
    </citation>
    <scope>NUCLEOTIDE SEQUENCE</scope>
    <source>
        <strain evidence="2">FC203</strain>
    </source>
</reference>
<gene>
    <name evidence="2" type="ORF">F5891DRAFT_905439</name>
</gene>
<proteinExistence type="predicted"/>